<proteinExistence type="predicted"/>
<evidence type="ECO:0000256" key="1">
    <source>
        <dbReference type="SAM" id="MobiDB-lite"/>
    </source>
</evidence>
<sequence length="157" mass="16041">MPGTETSLTGEGAGGQVVVKGESLRRTPAGRTVSVEPRDTLGVRAVRALSARGVLVGTVHSAQLPALYAATSPDAEPGGFYGPAGPGHLGGAPGPQKLYGPLRDPEEAGRVWRVSEELTGVRIAGKGPVSRPCGGRASPRCGGTAPRRRPCRSPRST</sequence>
<dbReference type="Proteomes" id="UP001231675">
    <property type="component" value="Unassembled WGS sequence"/>
</dbReference>
<feature type="compositionally biased region" description="Gly residues" evidence="1">
    <location>
        <begin position="79"/>
        <end position="93"/>
    </location>
</feature>
<gene>
    <name evidence="2" type="ORF">J2S47_004368</name>
</gene>
<keyword evidence="3" id="KW-1185">Reference proteome</keyword>
<comment type="caution">
    <text evidence="2">The sequence shown here is derived from an EMBL/GenBank/DDBJ whole genome shotgun (WGS) entry which is preliminary data.</text>
</comment>
<evidence type="ECO:0000313" key="2">
    <source>
        <dbReference type="EMBL" id="MDP9683866.1"/>
    </source>
</evidence>
<accession>A0ABT9LJG8</accession>
<reference evidence="2 3" key="1">
    <citation type="submission" date="2023-07" db="EMBL/GenBank/DDBJ databases">
        <title>Sequencing the genomes of 1000 actinobacteria strains.</title>
        <authorList>
            <person name="Klenk H.-P."/>
        </authorList>
    </citation>
    <scope>NUCLEOTIDE SEQUENCE [LARGE SCALE GENOMIC DNA]</scope>
    <source>
        <strain evidence="2 3">DSM 40229</strain>
    </source>
</reference>
<dbReference type="EMBL" id="JAURUD010000001">
    <property type="protein sequence ID" value="MDP9683866.1"/>
    <property type="molecule type" value="Genomic_DNA"/>
</dbReference>
<feature type="region of interest" description="Disordered" evidence="1">
    <location>
        <begin position="1"/>
        <end position="32"/>
    </location>
</feature>
<feature type="region of interest" description="Disordered" evidence="1">
    <location>
        <begin position="123"/>
        <end position="157"/>
    </location>
</feature>
<feature type="compositionally biased region" description="Basic residues" evidence="1">
    <location>
        <begin position="146"/>
        <end position="157"/>
    </location>
</feature>
<feature type="region of interest" description="Disordered" evidence="1">
    <location>
        <begin position="73"/>
        <end position="104"/>
    </location>
</feature>
<name>A0ABT9LJG8_STRGD</name>
<evidence type="ECO:0000313" key="3">
    <source>
        <dbReference type="Proteomes" id="UP001231675"/>
    </source>
</evidence>
<organism evidence="2 3">
    <name type="scientific">Streptomyces griseoviridis</name>
    <dbReference type="NCBI Taxonomy" id="45398"/>
    <lineage>
        <taxon>Bacteria</taxon>
        <taxon>Bacillati</taxon>
        <taxon>Actinomycetota</taxon>
        <taxon>Actinomycetes</taxon>
        <taxon>Kitasatosporales</taxon>
        <taxon>Streptomycetaceae</taxon>
        <taxon>Streptomyces</taxon>
    </lineage>
</organism>
<protein>
    <submittedName>
        <fullName evidence="2">Uncharacterized protein</fullName>
    </submittedName>
</protein>